<gene>
    <name evidence="8" type="ORF">CLODIP_2_CD06005</name>
</gene>
<dbReference type="PANTHER" id="PTHR14030:SF4">
    <property type="entry name" value="BUB1 KINASE, ISOFORM A-RELATED"/>
    <property type="match status" value="1"/>
</dbReference>
<evidence type="ECO:0000313" key="9">
    <source>
        <dbReference type="Proteomes" id="UP000494165"/>
    </source>
</evidence>
<dbReference type="SMART" id="SM00777">
    <property type="entry name" value="Mad3_BUB1_I"/>
    <property type="match status" value="1"/>
</dbReference>
<comment type="caution">
    <text evidence="8">The sequence shown here is derived from an EMBL/GenBank/DDBJ whole genome shotgun (WGS) entry which is preliminary data.</text>
</comment>
<feature type="region of interest" description="Disordered" evidence="5">
    <location>
        <begin position="585"/>
        <end position="634"/>
    </location>
</feature>
<evidence type="ECO:0000259" key="7">
    <source>
        <dbReference type="PROSITE" id="PS51489"/>
    </source>
</evidence>
<feature type="region of interest" description="Disordered" evidence="5">
    <location>
        <begin position="720"/>
        <end position="739"/>
    </location>
</feature>
<comment type="subcellular location">
    <subcellularLocation>
        <location evidence="1">Chromosome</location>
        <location evidence="1">Centromere</location>
        <location evidence="1">Kinetochore</location>
    </subcellularLocation>
</comment>
<dbReference type="EMBL" id="CADEPI010000096">
    <property type="protein sequence ID" value="CAB3374306.1"/>
    <property type="molecule type" value="Genomic_DNA"/>
</dbReference>
<dbReference type="PROSITE" id="PS51489">
    <property type="entry name" value="BUB1_N"/>
    <property type="match status" value="1"/>
</dbReference>
<feature type="compositionally biased region" description="Acidic residues" evidence="5">
    <location>
        <begin position="590"/>
        <end position="601"/>
    </location>
</feature>
<dbReference type="GO" id="GO:0032991">
    <property type="term" value="C:protein-containing complex"/>
    <property type="evidence" value="ECO:0007669"/>
    <property type="project" value="UniProtKB-ARBA"/>
</dbReference>
<dbReference type="Pfam" id="PF08311">
    <property type="entry name" value="Mad3_BUB1_I"/>
    <property type="match status" value="1"/>
</dbReference>
<feature type="region of interest" description="Disordered" evidence="5">
    <location>
        <begin position="258"/>
        <end position="279"/>
    </location>
</feature>
<organism evidence="8 9">
    <name type="scientific">Cloeon dipterum</name>
    <dbReference type="NCBI Taxonomy" id="197152"/>
    <lineage>
        <taxon>Eukaryota</taxon>
        <taxon>Metazoa</taxon>
        <taxon>Ecdysozoa</taxon>
        <taxon>Arthropoda</taxon>
        <taxon>Hexapoda</taxon>
        <taxon>Insecta</taxon>
        <taxon>Pterygota</taxon>
        <taxon>Palaeoptera</taxon>
        <taxon>Ephemeroptera</taxon>
        <taxon>Pisciforma</taxon>
        <taxon>Baetidae</taxon>
        <taxon>Cloeon</taxon>
    </lineage>
</organism>
<evidence type="ECO:0000256" key="3">
    <source>
        <dbReference type="ARBA" id="ARBA00022838"/>
    </source>
</evidence>
<evidence type="ECO:0008006" key="10">
    <source>
        <dbReference type="Google" id="ProtNLM"/>
    </source>
</evidence>
<protein>
    <recommendedName>
        <fullName evidence="10">Protein kinase domain-containing protein</fullName>
    </recommendedName>
</protein>
<dbReference type="InterPro" id="IPR011009">
    <property type="entry name" value="Kinase-like_dom_sf"/>
</dbReference>
<dbReference type="GO" id="GO:0007094">
    <property type="term" value="P:mitotic spindle assembly checkpoint signaling"/>
    <property type="evidence" value="ECO:0007669"/>
    <property type="project" value="InterPro"/>
</dbReference>
<dbReference type="Gene3D" id="1.25.40.430">
    <property type="match status" value="1"/>
</dbReference>
<dbReference type="SUPFAM" id="SSF56112">
    <property type="entry name" value="Protein kinase-like (PK-like)"/>
    <property type="match status" value="1"/>
</dbReference>
<proteinExistence type="predicted"/>
<dbReference type="Gene3D" id="1.10.510.10">
    <property type="entry name" value="Transferase(Phosphotransferase) domain 1"/>
    <property type="match status" value="1"/>
</dbReference>
<dbReference type="PROSITE" id="PS00108">
    <property type="entry name" value="PROTEIN_KINASE_ST"/>
    <property type="match status" value="1"/>
</dbReference>
<name>A0A8S1CS92_9INSE</name>
<keyword evidence="2" id="KW-0158">Chromosome</keyword>
<evidence type="ECO:0000256" key="4">
    <source>
        <dbReference type="ARBA" id="ARBA00023328"/>
    </source>
</evidence>
<dbReference type="InterPro" id="IPR015661">
    <property type="entry name" value="Bub1/Mad3"/>
</dbReference>
<dbReference type="GO" id="GO:0005524">
    <property type="term" value="F:ATP binding"/>
    <property type="evidence" value="ECO:0007669"/>
    <property type="project" value="InterPro"/>
</dbReference>
<dbReference type="GO" id="GO:0000776">
    <property type="term" value="C:kinetochore"/>
    <property type="evidence" value="ECO:0007669"/>
    <property type="project" value="UniProtKB-KW"/>
</dbReference>
<dbReference type="PROSITE" id="PS50011">
    <property type="entry name" value="PROTEIN_KINASE_DOM"/>
    <property type="match status" value="1"/>
</dbReference>
<keyword evidence="9" id="KW-1185">Reference proteome</keyword>
<reference evidence="8 9" key="1">
    <citation type="submission" date="2020-04" db="EMBL/GenBank/DDBJ databases">
        <authorList>
            <person name="Alioto T."/>
            <person name="Alioto T."/>
            <person name="Gomez Garrido J."/>
        </authorList>
    </citation>
    <scope>NUCLEOTIDE SEQUENCE [LARGE SCALE GENOMIC DNA]</scope>
</reference>
<evidence type="ECO:0000256" key="5">
    <source>
        <dbReference type="SAM" id="MobiDB-lite"/>
    </source>
</evidence>
<dbReference type="OrthoDB" id="248495at2759"/>
<feature type="domain" description="BUB1 N-terminal" evidence="7">
    <location>
        <begin position="42"/>
        <end position="200"/>
    </location>
</feature>
<evidence type="ECO:0000256" key="1">
    <source>
        <dbReference type="ARBA" id="ARBA00004629"/>
    </source>
</evidence>
<dbReference type="InterPro" id="IPR013212">
    <property type="entry name" value="Mad3/Bub1_I"/>
</dbReference>
<dbReference type="GO" id="GO:0005634">
    <property type="term" value="C:nucleus"/>
    <property type="evidence" value="ECO:0007669"/>
    <property type="project" value="TreeGrafter"/>
</dbReference>
<accession>A0A8S1CS92</accession>
<dbReference type="AlphaFoldDB" id="A0A8S1CS92"/>
<dbReference type="SMART" id="SM00220">
    <property type="entry name" value="S_TKc"/>
    <property type="match status" value="1"/>
</dbReference>
<feature type="domain" description="Protein kinase" evidence="6">
    <location>
        <begin position="834"/>
        <end position="1104"/>
    </location>
</feature>
<evidence type="ECO:0000256" key="2">
    <source>
        <dbReference type="ARBA" id="ARBA00022454"/>
    </source>
</evidence>
<dbReference type="GO" id="GO:0004672">
    <property type="term" value="F:protein kinase activity"/>
    <property type="evidence" value="ECO:0007669"/>
    <property type="project" value="InterPro"/>
</dbReference>
<sequence length="1104" mass="125300">MDEIDKSKENIQPLRQGRNTEQLCEALSECKQRKHIAQMQQFEMNLRSYEGDDPMQPWFEYISWMEQTSTGRGKQFREILKQCLKNFSGVESYLNDDRLVDLWLKYLSFQQNKMELYETVLGHGIGVTSATFYIRWAEDLEATGDLRSANRILQRAIEANAVPKESIEKAINRLCFRAAKTEPDNYPEPDGPQRAVFGTLEARSDGRVAAERAQALPLFPNRQIVKSTTQEVVAPFPVFSGTENVKPRRQLLRELPDEKARAENEAAPSKWTDAASGRDAKPMLSTPFEVLEDPNPSVMATPKNKLPVKRVLQEVKHQKEPEWPLAYFEPANDKIKPMYCKAKVYCGGTEFSFEELRAEAWRKRKMSAQHKTGEPPMKVQRVEALVFKAIHDGEEFSCEELRAKKYLAKLREKLEVPVALFEPENPNQVRMYDKHRVYVDNTEFSLEELRARDWVARSNNQSVLFGQSMTVHTREALAAVEDLWISRRETPPATPPKLNFDIYQDTQSAPVFKVFSDPPIIQAPVSAPFPIFSDNQENVAGENSKAPPLKVFADNEGVKYFGGPDRRPVLQPRLDIMVGDMYVTEATEQGSEEESDEEEEFVPQPYSRLPELPHVPPPEHWTENDTENDENRAPEVAFVPPTEKESRAPKKSFGFEDEDTCFVIGPLCNGPVSYLDDVTVNLMKKPPPSLSSTPFMHQPQSLLMQPQDTRHTILSPILEMTGESRGSRSGSSSSSGVSTASSKAFSLYLKTPGQSVAAETEHLVAPVKLELLEEEPEEISASKEKDSMGNIIEDPWSTQLQQRLVPCIEGILYYDGSMPVARVNQAYRYGKRSLKLKKVLGEGAYGKVYKAEEPLVVKLITKDVTGWELHISRSLRRRVPSHLMEHFCEISAAVIYSNGTILEMPFKSEVTLLSAVNAKQNMSEATKSYLLYQILLIANALIDAQIIHTDIKPDNFLVVPIKHGSNFKFHLQLIDFGRCIDLTHLPPDVQFTASLKGENKCVAMRKQQPWHFDLDLYATAATAHVVIFGKYMTLHDVKSVWKPTCKPKRFWQLANLYEKMLEDLINPADDVKMKIKYYLEQLAQHAAEDKVLVNDELSAASHVD</sequence>
<evidence type="ECO:0000313" key="8">
    <source>
        <dbReference type="EMBL" id="CAB3374306.1"/>
    </source>
</evidence>
<dbReference type="PANTHER" id="PTHR14030">
    <property type="entry name" value="MITOTIC CHECKPOINT SERINE/THREONINE-PROTEIN KINASE BUB1"/>
    <property type="match status" value="1"/>
</dbReference>
<dbReference type="InterPro" id="IPR008271">
    <property type="entry name" value="Ser/Thr_kinase_AS"/>
</dbReference>
<dbReference type="InterPro" id="IPR000719">
    <property type="entry name" value="Prot_kinase_dom"/>
</dbReference>
<feature type="compositionally biased region" description="Low complexity" evidence="5">
    <location>
        <begin position="723"/>
        <end position="739"/>
    </location>
</feature>
<keyword evidence="4" id="KW-0137">Centromere</keyword>
<keyword evidence="3" id="KW-0995">Kinetochore</keyword>
<dbReference type="GO" id="GO:0051754">
    <property type="term" value="P:meiotic sister chromatid cohesion, centromeric"/>
    <property type="evidence" value="ECO:0007669"/>
    <property type="project" value="TreeGrafter"/>
</dbReference>
<evidence type="ECO:0000259" key="6">
    <source>
        <dbReference type="PROSITE" id="PS50011"/>
    </source>
</evidence>
<dbReference type="Proteomes" id="UP000494165">
    <property type="component" value="Unassembled WGS sequence"/>
</dbReference>
<dbReference type="Pfam" id="PF00069">
    <property type="entry name" value="Pkinase"/>
    <property type="match status" value="1"/>
</dbReference>